<dbReference type="AlphaFoldDB" id="A0A0F7UI74"/>
<name>A0A0F7UI74_NEOCL</name>
<organism evidence="2">
    <name type="scientific">Neospora caninum (strain Liverpool)</name>
    <dbReference type="NCBI Taxonomy" id="572307"/>
    <lineage>
        <taxon>Eukaryota</taxon>
        <taxon>Sar</taxon>
        <taxon>Alveolata</taxon>
        <taxon>Apicomplexa</taxon>
        <taxon>Conoidasida</taxon>
        <taxon>Coccidia</taxon>
        <taxon>Eucoccidiorida</taxon>
        <taxon>Eimeriorina</taxon>
        <taxon>Sarcocystidae</taxon>
        <taxon>Neospora</taxon>
    </lineage>
</organism>
<dbReference type="EMBL" id="LN714484">
    <property type="protein sequence ID" value="CEL68265.1"/>
    <property type="molecule type" value="Genomic_DNA"/>
</dbReference>
<proteinExistence type="predicted"/>
<protein>
    <submittedName>
        <fullName evidence="2">Uncharacterized protein</fullName>
    </submittedName>
</protein>
<accession>A0A0F7UI74</accession>
<feature type="coiled-coil region" evidence="1">
    <location>
        <begin position="165"/>
        <end position="206"/>
    </location>
</feature>
<evidence type="ECO:0000313" key="2">
    <source>
        <dbReference type="EMBL" id="CEL68265.1"/>
    </source>
</evidence>
<gene>
    <name evidence="2" type="ORF">BN1204_040385</name>
</gene>
<keyword evidence="1" id="KW-0175">Coiled coil</keyword>
<evidence type="ECO:0000256" key="1">
    <source>
        <dbReference type="SAM" id="Coils"/>
    </source>
</evidence>
<reference evidence="2" key="1">
    <citation type="journal article" date="2015" name="PLoS ONE">
        <title>Comprehensive Evaluation of Toxoplasma gondii VEG and Neospora caninum LIV Genomes with Tachyzoite Stage Transcriptome and Proteome Defines Novel Transcript Features.</title>
        <authorList>
            <person name="Ramaprasad A."/>
            <person name="Mourier T."/>
            <person name="Naeem R."/>
            <person name="Malas T.B."/>
            <person name="Moussa E."/>
            <person name="Panigrahi A."/>
            <person name="Vermont S.J."/>
            <person name="Otto T.D."/>
            <person name="Wastling J."/>
            <person name="Pain A."/>
        </authorList>
    </citation>
    <scope>NUCLEOTIDE SEQUENCE</scope>
    <source>
        <strain evidence="2">Liverpool</strain>
    </source>
</reference>
<sequence length="223" mass="24966">METEARGTGWRVVDEIRLMNGLRDDLASAMQSRTAYCLRLKTSFEAHQSTLTLVDEEMASIDSQVLGSSEALRQANFLLEKLSVSAVHLQKTSGIFESQLSKTHEKLEQGQKRVYELRQQLDNYKDAIGLVQQAYVLCLSGCASTEALFYGLVCRKATKAAIVEIQAIKAAKQALESELEACKKQTNELEQEKEKLEPELQRQRASLGWSACSLEFPVHIVKP</sequence>